<dbReference type="AlphaFoldDB" id="A0A3B1C3E5"/>
<dbReference type="SUPFAM" id="SSF53335">
    <property type="entry name" value="S-adenosyl-L-methionine-dependent methyltransferases"/>
    <property type="match status" value="1"/>
</dbReference>
<dbReference type="CDD" id="cd05237">
    <property type="entry name" value="UDP_invert_4-6DH_SDR_e"/>
    <property type="match status" value="1"/>
</dbReference>
<sequence length="622" mass="69302">MLNLNRQLLVSLYDLLTIPLAWFGAYFLRFNLEPLTATALEQALYTLPLLFMVQGLVYRWQGLYRGVWRFASIPDFVRIVKAVIIGVSISVAMVFVINRMEGIPRSIFPLYGMLLFLLLGGARITYRISKDRRILDKDALPVLIVGAGRGGEIVARELNQPQEEDNAYLPVGFVDDARGKQGREVQGLQVLGTISDIPEVIAKHEIKLVIIAMPSVSSAKMREIVSICEKLDIEFRTLPRVSDMALGRVTVNTLREVSLDDLLGRDQIKLDWDSIETGIKGKTILVSGGGGSIGSELCRQIARMAPEGLIIFERSEYNLYEIERELLLQFPEIVVYACLGDVSDKISVDHVMSRFRPSVVFHAAAYKHVPMLQHQVREAVKNNVLGTKVLAESSDQYGVGCFIMISTDKAVNPTNVMGASKRVAEIFCQNFNSRSSTSFITVRFGNVLGSAGSVVPLFKAQLKKGGPLTVTNPDMLRYFMTIPEACQLIMQSAVMGSGGEIFVLDMGEPVKITYLAEQIIRLSGKEPGKDVEIVYTGLRPGEKLFEELFHESENLSTTRHEKVLLANYREVDWKFMSKNLDEVASKCATYDEDGLYELVKTFVPEMKSSSVKAERLVSNSGK</sequence>
<dbReference type="SUPFAM" id="SSF51735">
    <property type="entry name" value="NAD(P)-binding Rossmann-fold domains"/>
    <property type="match status" value="1"/>
</dbReference>
<protein>
    <submittedName>
        <fullName evidence="4">UDP-N-acetylglucosamine 4,6-dehydratase</fullName>
        <ecNumber evidence="4">4.2.1.135</ecNumber>
    </submittedName>
</protein>
<evidence type="ECO:0000256" key="2">
    <source>
        <dbReference type="SAM" id="Phobius"/>
    </source>
</evidence>
<keyword evidence="2" id="KW-0472">Membrane</keyword>
<keyword evidence="2" id="KW-1133">Transmembrane helix</keyword>
<dbReference type="PANTHER" id="PTHR43318:SF1">
    <property type="entry name" value="POLYSACCHARIDE BIOSYNTHESIS PROTEIN EPSC-RELATED"/>
    <property type="match status" value="1"/>
</dbReference>
<dbReference type="EC" id="4.2.1.135" evidence="4"/>
<keyword evidence="4" id="KW-0456">Lyase</keyword>
<feature type="transmembrane region" description="Helical" evidence="2">
    <location>
        <begin position="42"/>
        <end position="58"/>
    </location>
</feature>
<dbReference type="PANTHER" id="PTHR43318">
    <property type="entry name" value="UDP-N-ACETYLGLUCOSAMINE 4,6-DEHYDRATASE"/>
    <property type="match status" value="1"/>
</dbReference>
<evidence type="ECO:0000259" key="3">
    <source>
        <dbReference type="Pfam" id="PF02719"/>
    </source>
</evidence>
<gene>
    <name evidence="4" type="ORF">MNBD_GAMMA24-1142</name>
</gene>
<dbReference type="InterPro" id="IPR051203">
    <property type="entry name" value="Polysaccharide_Synthase-Rel"/>
</dbReference>
<dbReference type="EMBL" id="UOFZ01000106">
    <property type="protein sequence ID" value="VAX13205.1"/>
    <property type="molecule type" value="Genomic_DNA"/>
</dbReference>
<dbReference type="Pfam" id="PF13727">
    <property type="entry name" value="CoA_binding_3"/>
    <property type="match status" value="1"/>
</dbReference>
<evidence type="ECO:0000313" key="4">
    <source>
        <dbReference type="EMBL" id="VAX13205.1"/>
    </source>
</evidence>
<name>A0A3B1C3E5_9ZZZZ</name>
<organism evidence="4">
    <name type="scientific">hydrothermal vent metagenome</name>
    <dbReference type="NCBI Taxonomy" id="652676"/>
    <lineage>
        <taxon>unclassified sequences</taxon>
        <taxon>metagenomes</taxon>
        <taxon>ecological metagenomes</taxon>
    </lineage>
</organism>
<feature type="transmembrane region" description="Helical" evidence="2">
    <location>
        <begin position="106"/>
        <end position="126"/>
    </location>
</feature>
<dbReference type="InterPro" id="IPR036291">
    <property type="entry name" value="NAD(P)-bd_dom_sf"/>
</dbReference>
<feature type="transmembrane region" description="Helical" evidence="2">
    <location>
        <begin position="12"/>
        <end position="30"/>
    </location>
</feature>
<reference evidence="4" key="1">
    <citation type="submission" date="2018-06" db="EMBL/GenBank/DDBJ databases">
        <authorList>
            <person name="Zhirakovskaya E."/>
        </authorList>
    </citation>
    <scope>NUCLEOTIDE SEQUENCE</scope>
</reference>
<feature type="domain" description="Polysaccharide biosynthesis protein CapD-like" evidence="3">
    <location>
        <begin position="284"/>
        <end position="566"/>
    </location>
</feature>
<evidence type="ECO:0000256" key="1">
    <source>
        <dbReference type="ARBA" id="ARBA00007430"/>
    </source>
</evidence>
<proteinExistence type="inferred from homology"/>
<accession>A0A3B1C3E5</accession>
<dbReference type="Pfam" id="PF02719">
    <property type="entry name" value="Polysacc_synt_2"/>
    <property type="match status" value="1"/>
</dbReference>
<dbReference type="InterPro" id="IPR029063">
    <property type="entry name" value="SAM-dependent_MTases_sf"/>
</dbReference>
<feature type="transmembrane region" description="Helical" evidence="2">
    <location>
        <begin position="79"/>
        <end position="100"/>
    </location>
</feature>
<keyword evidence="2" id="KW-0812">Transmembrane</keyword>
<dbReference type="Gene3D" id="3.40.50.720">
    <property type="entry name" value="NAD(P)-binding Rossmann-like Domain"/>
    <property type="match status" value="2"/>
</dbReference>
<dbReference type="InterPro" id="IPR003869">
    <property type="entry name" value="Polysac_CapD-like"/>
</dbReference>
<comment type="similarity">
    <text evidence="1">Belongs to the polysaccharide synthase family.</text>
</comment>
<dbReference type="GO" id="GO:0016829">
    <property type="term" value="F:lyase activity"/>
    <property type="evidence" value="ECO:0007669"/>
    <property type="project" value="UniProtKB-KW"/>
</dbReference>